<dbReference type="FunFam" id="3.30.1330.50:FF:000001">
    <property type="entry name" value="2-C-methyl-D-erythritol 2,4-cyclodiphosphate synthase"/>
    <property type="match status" value="1"/>
</dbReference>
<proteinExistence type="inferred from homology"/>
<feature type="binding site" evidence="9">
    <location>
        <position position="156"/>
    </location>
    <ligand>
        <name>4-CDP-2-C-methyl-D-erythritol 2-phosphate</name>
        <dbReference type="ChEBI" id="CHEBI:57919"/>
    </ligand>
</feature>
<dbReference type="GO" id="GO:0019288">
    <property type="term" value="P:isopentenyl diphosphate biosynthetic process, methylerythritol 4-phosphate pathway"/>
    <property type="evidence" value="ECO:0007669"/>
    <property type="project" value="UniProtKB-UniRule"/>
</dbReference>
<evidence type="ECO:0000256" key="6">
    <source>
        <dbReference type="ARBA" id="ARBA00022723"/>
    </source>
</evidence>
<evidence type="ECO:0000259" key="11">
    <source>
        <dbReference type="Pfam" id="PF02542"/>
    </source>
</evidence>
<comment type="similarity">
    <text evidence="3 9 10">Belongs to the IspF family.</text>
</comment>
<feature type="binding site" evidence="9">
    <location>
        <begin position="70"/>
        <end position="72"/>
    </location>
    <ligand>
        <name>4-CDP-2-C-methyl-D-erythritol 2-phosphate</name>
        <dbReference type="ChEBI" id="CHEBI:57919"/>
    </ligand>
</feature>
<feature type="binding site" evidence="9">
    <location>
        <position position="153"/>
    </location>
    <ligand>
        <name>4-CDP-2-C-methyl-D-erythritol 2-phosphate</name>
        <dbReference type="ChEBI" id="CHEBI:57919"/>
    </ligand>
</feature>
<dbReference type="InterPro" id="IPR003526">
    <property type="entry name" value="MECDP_synthase"/>
</dbReference>
<dbReference type="InterPro" id="IPR020555">
    <property type="entry name" value="MECDP_synthase_CS"/>
</dbReference>
<evidence type="ECO:0000256" key="4">
    <source>
        <dbReference type="ARBA" id="ARBA00011233"/>
    </source>
</evidence>
<evidence type="ECO:0000256" key="2">
    <source>
        <dbReference type="ARBA" id="ARBA00004709"/>
    </source>
</evidence>
<dbReference type="CDD" id="cd00554">
    <property type="entry name" value="MECDP_synthase"/>
    <property type="match status" value="1"/>
</dbReference>
<sequence>MTKQSTTAIPDIRIGHGYDAHRFAAPEDQRALILGGVTIPHDRGLLAHSDGDALIHALCDAILGALALGDIGRHFPDTAAEFKNADSAALLNTVMALAEEGDWQVVNADMTILAQAPKMAPHIAAMQTRLASLLKIDSSRVNVKASTTEKMGFVGRQEGIETYAVVLLARAD</sequence>
<evidence type="ECO:0000256" key="9">
    <source>
        <dbReference type="HAMAP-Rule" id="MF_00107"/>
    </source>
</evidence>
<dbReference type="GO" id="GO:0008685">
    <property type="term" value="F:2-C-methyl-D-erythritol 2,4-cyclodiphosphate synthase activity"/>
    <property type="evidence" value="ECO:0007669"/>
    <property type="project" value="UniProtKB-UniRule"/>
</dbReference>
<comment type="catalytic activity">
    <reaction evidence="1 9 10">
        <text>4-CDP-2-C-methyl-D-erythritol 2-phosphate = 2-C-methyl-D-erythritol 2,4-cyclic diphosphate + CMP</text>
        <dbReference type="Rhea" id="RHEA:23864"/>
        <dbReference type="ChEBI" id="CHEBI:57919"/>
        <dbReference type="ChEBI" id="CHEBI:58483"/>
        <dbReference type="ChEBI" id="CHEBI:60377"/>
        <dbReference type="EC" id="4.6.1.12"/>
    </reaction>
</comment>
<dbReference type="PANTHER" id="PTHR43181">
    <property type="entry name" value="2-C-METHYL-D-ERYTHRITOL 2,4-CYCLODIPHOSPHATE SYNTHASE, CHLOROPLASTIC"/>
    <property type="match status" value="1"/>
</dbReference>
<comment type="function">
    <text evidence="9">Involved in the biosynthesis of isopentenyl diphosphate (IPP) and dimethylallyl diphosphate (DMAPP), two major building blocks of isoprenoid compounds. Catalyzes the conversion of 4-diphosphocytidyl-2-C-methyl-D-erythritol 2-phosphate (CDP-ME2P) to 2-C-methyl-D-erythritol 2,4-cyclodiphosphate (ME-CPP) with a corresponding release of cytidine 5-monophosphate (CMP).</text>
</comment>
<reference evidence="12" key="2">
    <citation type="submission" date="2020-09" db="EMBL/GenBank/DDBJ databases">
        <authorList>
            <person name="Sun Q."/>
            <person name="Zhou Y."/>
        </authorList>
    </citation>
    <scope>NUCLEOTIDE SEQUENCE</scope>
    <source>
        <strain evidence="12">CGMCC 1.15425</strain>
    </source>
</reference>
<evidence type="ECO:0000256" key="10">
    <source>
        <dbReference type="RuleBase" id="RU004395"/>
    </source>
</evidence>
<gene>
    <name evidence="9 12" type="primary">ispF</name>
    <name evidence="12" type="ORF">GCM10011403_19740</name>
</gene>
<keyword evidence="7 9" id="KW-0414">Isoprene biosynthesis</keyword>
<comment type="pathway">
    <text evidence="2 9">Isoprenoid biosynthesis; isopentenyl diphosphate biosynthesis via DXP pathway; isopentenyl diphosphate from 1-deoxy-D-xylulose 5-phosphate: step 4/6.</text>
</comment>
<feature type="binding site" evidence="9">
    <location>
        <position position="19"/>
    </location>
    <ligand>
        <name>a divalent metal cation</name>
        <dbReference type="ChEBI" id="CHEBI:60240"/>
    </ligand>
</feature>
<feature type="binding site" evidence="9">
    <location>
        <begin position="114"/>
        <end position="120"/>
    </location>
    <ligand>
        <name>4-CDP-2-C-methyl-D-erythritol 2-phosphate</name>
        <dbReference type="ChEBI" id="CHEBI:57919"/>
    </ligand>
</feature>
<keyword evidence="8 9" id="KW-0456">Lyase</keyword>
<feature type="site" description="Transition state stabilizer" evidence="9">
    <location>
        <position position="147"/>
    </location>
</feature>
<accession>A0A916QJB0</accession>
<feature type="binding site" evidence="9">
    <location>
        <begin position="48"/>
        <end position="49"/>
    </location>
    <ligand>
        <name>4-CDP-2-C-methyl-D-erythritol 2-phosphate</name>
        <dbReference type="ChEBI" id="CHEBI:57919"/>
    </ligand>
</feature>
<evidence type="ECO:0000256" key="8">
    <source>
        <dbReference type="ARBA" id="ARBA00023239"/>
    </source>
</evidence>
<dbReference type="GO" id="GO:0016114">
    <property type="term" value="P:terpenoid biosynthetic process"/>
    <property type="evidence" value="ECO:0007669"/>
    <property type="project" value="InterPro"/>
</dbReference>
<evidence type="ECO:0000313" key="13">
    <source>
        <dbReference type="Proteomes" id="UP000627715"/>
    </source>
</evidence>
<dbReference type="EMBL" id="BMIY01000008">
    <property type="protein sequence ID" value="GFZ76806.1"/>
    <property type="molecule type" value="Genomic_DNA"/>
</dbReference>
<feature type="domain" description="2-C-methyl-D-erythritol 2,4-cyclodiphosphate synthase" evidence="11">
    <location>
        <begin position="12"/>
        <end position="168"/>
    </location>
</feature>
<dbReference type="GO" id="GO:0046872">
    <property type="term" value="F:metal ion binding"/>
    <property type="evidence" value="ECO:0007669"/>
    <property type="project" value="UniProtKB-KW"/>
</dbReference>
<dbReference type="Gene3D" id="3.30.1330.50">
    <property type="entry name" value="2-C-methyl-D-erythritol 2,4-cyclodiphosphate synthase"/>
    <property type="match status" value="1"/>
</dbReference>
<comment type="cofactor">
    <cofactor evidence="9">
        <name>a divalent metal cation</name>
        <dbReference type="ChEBI" id="CHEBI:60240"/>
    </cofactor>
    <text evidence="9">Binds 1 divalent metal cation per subunit.</text>
</comment>
<evidence type="ECO:0000313" key="12">
    <source>
        <dbReference type="EMBL" id="GFZ76806.1"/>
    </source>
</evidence>
<dbReference type="PANTHER" id="PTHR43181:SF1">
    <property type="entry name" value="2-C-METHYL-D-ERYTHRITOL 2,4-CYCLODIPHOSPHATE SYNTHASE, CHLOROPLASTIC"/>
    <property type="match status" value="1"/>
</dbReference>
<feature type="site" description="Transition state stabilizer" evidence="9">
    <location>
        <position position="48"/>
    </location>
</feature>
<feature type="binding site" evidence="9">
    <location>
        <begin position="146"/>
        <end position="149"/>
    </location>
    <ligand>
        <name>4-CDP-2-C-methyl-D-erythritol 2-phosphate</name>
        <dbReference type="ChEBI" id="CHEBI:57919"/>
    </ligand>
</feature>
<dbReference type="NCBIfam" id="TIGR00151">
    <property type="entry name" value="ispF"/>
    <property type="match status" value="1"/>
</dbReference>
<comment type="subunit">
    <text evidence="4 9">Homotrimer.</text>
</comment>
<dbReference type="Proteomes" id="UP000627715">
    <property type="component" value="Unassembled WGS sequence"/>
</dbReference>
<dbReference type="PROSITE" id="PS01350">
    <property type="entry name" value="ISPF"/>
    <property type="match status" value="1"/>
</dbReference>
<feature type="binding site" evidence="9">
    <location>
        <begin position="19"/>
        <end position="21"/>
    </location>
    <ligand>
        <name>4-CDP-2-C-methyl-D-erythritol 2-phosphate</name>
        <dbReference type="ChEBI" id="CHEBI:57919"/>
    </ligand>
</feature>
<evidence type="ECO:0000256" key="5">
    <source>
        <dbReference type="ARBA" id="ARBA00012579"/>
    </source>
</evidence>
<comment type="caution">
    <text evidence="12">The sequence shown here is derived from an EMBL/GenBank/DDBJ whole genome shotgun (WGS) entry which is preliminary data.</text>
</comment>
<evidence type="ECO:0000256" key="3">
    <source>
        <dbReference type="ARBA" id="ARBA00008480"/>
    </source>
</evidence>
<keyword evidence="6 9" id="KW-0479">Metal-binding</keyword>
<evidence type="ECO:0000256" key="1">
    <source>
        <dbReference type="ARBA" id="ARBA00000200"/>
    </source>
</evidence>
<dbReference type="Pfam" id="PF02542">
    <property type="entry name" value="YgbB"/>
    <property type="match status" value="1"/>
</dbReference>
<dbReference type="HAMAP" id="MF_00107">
    <property type="entry name" value="IspF"/>
    <property type="match status" value="1"/>
</dbReference>
<organism evidence="12 13">
    <name type="scientific">Pseudohongiella nitratireducens</name>
    <dbReference type="NCBI Taxonomy" id="1768907"/>
    <lineage>
        <taxon>Bacteria</taxon>
        <taxon>Pseudomonadati</taxon>
        <taxon>Pseudomonadota</taxon>
        <taxon>Gammaproteobacteria</taxon>
        <taxon>Pseudomonadales</taxon>
        <taxon>Pseudohongiellaceae</taxon>
        <taxon>Pseudohongiella</taxon>
    </lineage>
</organism>
<feature type="binding site" evidence="9">
    <location>
        <position position="56"/>
    </location>
    <ligand>
        <name>a divalent metal cation</name>
        <dbReference type="ChEBI" id="CHEBI:60240"/>
    </ligand>
</feature>
<dbReference type="EC" id="4.6.1.12" evidence="5 9"/>
<reference evidence="12" key="1">
    <citation type="journal article" date="2014" name="Int. J. Syst. Evol. Microbiol.">
        <title>Complete genome sequence of Corynebacterium casei LMG S-19264T (=DSM 44701T), isolated from a smear-ripened cheese.</title>
        <authorList>
            <consortium name="US DOE Joint Genome Institute (JGI-PGF)"/>
            <person name="Walter F."/>
            <person name="Albersmeier A."/>
            <person name="Kalinowski J."/>
            <person name="Ruckert C."/>
        </authorList>
    </citation>
    <scope>NUCLEOTIDE SEQUENCE</scope>
    <source>
        <strain evidence="12">CGMCC 1.15425</strain>
    </source>
</reference>
<feature type="binding site" evidence="9">
    <location>
        <position position="21"/>
    </location>
    <ligand>
        <name>a divalent metal cation</name>
        <dbReference type="ChEBI" id="CHEBI:60240"/>
    </ligand>
</feature>
<comment type="caution">
    <text evidence="9">Lacks conserved residue(s) required for the propagation of feature annotation.</text>
</comment>
<dbReference type="AlphaFoldDB" id="A0A916QJB0"/>
<dbReference type="InterPro" id="IPR036571">
    <property type="entry name" value="MECDP_synthase_sf"/>
</dbReference>
<evidence type="ECO:0000256" key="7">
    <source>
        <dbReference type="ARBA" id="ARBA00023229"/>
    </source>
</evidence>
<keyword evidence="13" id="KW-1185">Reference proteome</keyword>
<protein>
    <recommendedName>
        <fullName evidence="5 9">2-C-methyl-D-erythritol 2,4-cyclodiphosphate synthase</fullName>
        <shortName evidence="9">MECDP-synthase</shortName>
        <shortName evidence="9">MECPP-synthase</shortName>
        <shortName evidence="9">MECPS</shortName>
        <ecNumber evidence="5 9">4.6.1.12</ecNumber>
    </recommendedName>
</protein>
<name>A0A916QJB0_9GAMM</name>
<dbReference type="SUPFAM" id="SSF69765">
    <property type="entry name" value="IpsF-like"/>
    <property type="match status" value="1"/>
</dbReference>